<dbReference type="SUPFAM" id="SSF81901">
    <property type="entry name" value="HCP-like"/>
    <property type="match status" value="1"/>
</dbReference>
<dbReference type="InterPro" id="IPR011990">
    <property type="entry name" value="TPR-like_helical_dom_sf"/>
</dbReference>
<dbReference type="AlphaFoldDB" id="A0A7S4R2P0"/>
<gene>
    <name evidence="7" type="ORF">DBRI00130_LOCUS12040</name>
</gene>
<keyword evidence="3" id="KW-0862">Zinc</keyword>
<dbReference type="InterPro" id="IPR002893">
    <property type="entry name" value="Znf_MYND"/>
</dbReference>
<dbReference type="PROSITE" id="PS50865">
    <property type="entry name" value="ZF_MYND_2"/>
    <property type="match status" value="1"/>
</dbReference>
<dbReference type="GO" id="GO:0008270">
    <property type="term" value="F:zinc ion binding"/>
    <property type="evidence" value="ECO:0007669"/>
    <property type="project" value="UniProtKB-KW"/>
</dbReference>
<protein>
    <recommendedName>
        <fullName evidence="6">MYND-type domain-containing protein</fullName>
    </recommendedName>
</protein>
<evidence type="ECO:0000256" key="1">
    <source>
        <dbReference type="ARBA" id="ARBA00022723"/>
    </source>
</evidence>
<name>A0A7S4R2P0_9STRA</name>
<proteinExistence type="predicted"/>
<evidence type="ECO:0000256" key="4">
    <source>
        <dbReference type="PROSITE-ProRule" id="PRU00134"/>
    </source>
</evidence>
<evidence type="ECO:0000313" key="7">
    <source>
        <dbReference type="EMBL" id="CAE4601722.1"/>
    </source>
</evidence>
<feature type="region of interest" description="Disordered" evidence="5">
    <location>
        <begin position="1"/>
        <end position="38"/>
    </location>
</feature>
<reference evidence="7" key="1">
    <citation type="submission" date="2021-01" db="EMBL/GenBank/DDBJ databases">
        <authorList>
            <person name="Corre E."/>
            <person name="Pelletier E."/>
            <person name="Niang G."/>
            <person name="Scheremetjew M."/>
            <person name="Finn R."/>
            <person name="Kale V."/>
            <person name="Holt S."/>
            <person name="Cochrane G."/>
            <person name="Meng A."/>
            <person name="Brown T."/>
            <person name="Cohen L."/>
        </authorList>
    </citation>
    <scope>NUCLEOTIDE SEQUENCE</scope>
    <source>
        <strain evidence="7">GSO104</strain>
    </source>
</reference>
<organism evidence="7">
    <name type="scientific">Ditylum brightwellii</name>
    <dbReference type="NCBI Taxonomy" id="49249"/>
    <lineage>
        <taxon>Eukaryota</taxon>
        <taxon>Sar</taxon>
        <taxon>Stramenopiles</taxon>
        <taxon>Ochrophyta</taxon>
        <taxon>Bacillariophyta</taxon>
        <taxon>Mediophyceae</taxon>
        <taxon>Lithodesmiophycidae</taxon>
        <taxon>Lithodesmiales</taxon>
        <taxon>Lithodesmiaceae</taxon>
        <taxon>Ditylum</taxon>
    </lineage>
</organism>
<dbReference type="Gene3D" id="6.10.140.2220">
    <property type="match status" value="1"/>
</dbReference>
<evidence type="ECO:0000256" key="3">
    <source>
        <dbReference type="ARBA" id="ARBA00022833"/>
    </source>
</evidence>
<dbReference type="Gene3D" id="1.25.40.10">
    <property type="entry name" value="Tetratricopeptide repeat domain"/>
    <property type="match status" value="1"/>
</dbReference>
<dbReference type="EMBL" id="HBNS01014989">
    <property type="protein sequence ID" value="CAE4601722.1"/>
    <property type="molecule type" value="Transcribed_RNA"/>
</dbReference>
<dbReference type="Pfam" id="PF01753">
    <property type="entry name" value="zf-MYND"/>
    <property type="match status" value="1"/>
</dbReference>
<sequence>MQRTKEIKMKSEQRRPGVRSKRQEEKEESDSGGFASIMNRLPPRLASVVMERVEVSTNLSYIAQQQISLEGWWGSATPENPRLAYERFLDAVRLAVELAYTRDGDAVGLYAAQADGEIRKAVSFMVDFLRAATRRDKLMPRWWNPQHDIAMFRLAFDERGDFYICHAVEVLDIRKKWGYRTTKLLMVLATTVYGESGLRFKIDDLLNHACKLFLGETPQRETGFGRGLHKPCSYGMECRRSNCWFQHPRIRLIQGLSEKDLAQARHQGEVCSTVRMVDHVLDMVGNESTLRRYYDIYTLGLGIDPLITAYFTDPTKRIEAQKELQEIANSGNPFAMYMWGKIWGEEKAPIFGKLKPTATRNAQTIKLWTAAALAGNAYAMAGLALKHRDAGHMPTAVQWWKKALEHAEFPEAAYNIGVAYGLNELPGSDLVPINYEEAAKYYSMVADMELSYMKLSNEEMLDAEEMPILMLICNESPSNNDQTVFQQMAEKNLRCMEKYLGNPSAAPLENHRELSPFVEDSTDDCVCLLCGRHQRMGENPMMKCSLCRSASYCNSICQRGHWPTHKTSCVGAQPP</sequence>
<feature type="compositionally biased region" description="Basic and acidic residues" evidence="5">
    <location>
        <begin position="1"/>
        <end position="25"/>
    </location>
</feature>
<evidence type="ECO:0000256" key="5">
    <source>
        <dbReference type="SAM" id="MobiDB-lite"/>
    </source>
</evidence>
<evidence type="ECO:0000259" key="6">
    <source>
        <dbReference type="PROSITE" id="PS50865"/>
    </source>
</evidence>
<feature type="domain" description="MYND-type" evidence="6">
    <location>
        <begin position="527"/>
        <end position="569"/>
    </location>
</feature>
<keyword evidence="2 4" id="KW-0863">Zinc-finger</keyword>
<evidence type="ECO:0000256" key="2">
    <source>
        <dbReference type="ARBA" id="ARBA00022771"/>
    </source>
</evidence>
<keyword evidence="1" id="KW-0479">Metal-binding</keyword>
<accession>A0A7S4R2P0</accession>
<dbReference type="SUPFAM" id="SSF144232">
    <property type="entry name" value="HIT/MYND zinc finger-like"/>
    <property type="match status" value="1"/>
</dbReference>